<proteinExistence type="inferred from homology"/>
<keyword evidence="3" id="KW-1133">Transmembrane helix</keyword>
<keyword evidence="3" id="KW-0812">Transmembrane</keyword>
<comment type="caution">
    <text evidence="5">The sequence shown here is derived from an EMBL/GenBank/DDBJ whole genome shotgun (WGS) entry which is preliminary data.</text>
</comment>
<evidence type="ECO:0000256" key="3">
    <source>
        <dbReference type="SAM" id="Phobius"/>
    </source>
</evidence>
<evidence type="ECO:0000313" key="6">
    <source>
        <dbReference type="Proteomes" id="UP000249354"/>
    </source>
</evidence>
<feature type="domain" description="Fatty acid desaturase" evidence="4">
    <location>
        <begin position="126"/>
        <end position="241"/>
    </location>
</feature>
<evidence type="ECO:0000313" key="5">
    <source>
        <dbReference type="EMBL" id="PZO15010.1"/>
    </source>
</evidence>
<evidence type="ECO:0000259" key="4">
    <source>
        <dbReference type="Pfam" id="PF00487"/>
    </source>
</evidence>
<dbReference type="InterPro" id="IPR005804">
    <property type="entry name" value="FA_desaturase_dom"/>
</dbReference>
<reference evidence="6" key="1">
    <citation type="submission" date="2018-04" db="EMBL/GenBank/DDBJ databases">
        <authorList>
            <person name="Cornet L."/>
        </authorList>
    </citation>
    <scope>NUCLEOTIDE SEQUENCE [LARGE SCALE GENOMIC DNA]</scope>
</reference>
<feature type="transmembrane region" description="Helical" evidence="3">
    <location>
        <begin position="137"/>
        <end position="156"/>
    </location>
</feature>
<comment type="cofactor">
    <cofactor evidence="1">
        <name>Fe(2+)</name>
        <dbReference type="ChEBI" id="CHEBI:29033"/>
    </cofactor>
</comment>
<gene>
    <name evidence="5" type="ORF">DCF25_14230</name>
</gene>
<dbReference type="AlphaFoldDB" id="A0A2W4U7I1"/>
<comment type="similarity">
    <text evidence="2">Belongs to the fatty acid desaturase type 2 family.</text>
</comment>
<dbReference type="Proteomes" id="UP000249354">
    <property type="component" value="Unassembled WGS sequence"/>
</dbReference>
<keyword evidence="3" id="KW-0472">Membrane</keyword>
<reference evidence="5 6" key="2">
    <citation type="submission" date="2018-06" db="EMBL/GenBank/DDBJ databases">
        <title>Metagenomic assembly of (sub)arctic Cyanobacteria and their associated microbiome from non-axenic cultures.</title>
        <authorList>
            <person name="Baurain D."/>
        </authorList>
    </citation>
    <scope>NUCLEOTIDE SEQUENCE [LARGE SCALE GENOMIC DNA]</scope>
    <source>
        <strain evidence="5">ULC129bin1</strain>
    </source>
</reference>
<evidence type="ECO:0000256" key="2">
    <source>
        <dbReference type="ARBA" id="ARBA00008749"/>
    </source>
</evidence>
<organism evidence="5 6">
    <name type="scientific">Leptolyngbya foveolarum</name>
    <dbReference type="NCBI Taxonomy" id="47253"/>
    <lineage>
        <taxon>Bacteria</taxon>
        <taxon>Bacillati</taxon>
        <taxon>Cyanobacteriota</taxon>
        <taxon>Cyanophyceae</taxon>
        <taxon>Leptolyngbyales</taxon>
        <taxon>Leptolyngbyaceae</taxon>
        <taxon>Leptolyngbya group</taxon>
        <taxon>Leptolyngbya</taxon>
    </lineage>
</organism>
<dbReference type="Pfam" id="PF00487">
    <property type="entry name" value="FA_desaturase"/>
    <property type="match status" value="1"/>
</dbReference>
<evidence type="ECO:0000256" key="1">
    <source>
        <dbReference type="ARBA" id="ARBA00001954"/>
    </source>
</evidence>
<feature type="transmembrane region" description="Helical" evidence="3">
    <location>
        <begin position="162"/>
        <end position="184"/>
    </location>
</feature>
<dbReference type="EMBL" id="QBMC01000100">
    <property type="protein sequence ID" value="PZO15010.1"/>
    <property type="molecule type" value="Genomic_DNA"/>
</dbReference>
<name>A0A2W4U7I1_9CYAN</name>
<dbReference type="GO" id="GO:0006629">
    <property type="term" value="P:lipid metabolic process"/>
    <property type="evidence" value="ECO:0007669"/>
    <property type="project" value="InterPro"/>
</dbReference>
<sequence>MPLGVATFQWNGGAVALLIFFTWTTSLFMGFTISAETMSPMQCVIFVGWLTFLYTGLFVTGHDAMHGSIAPANPRLNDGLGKLALLLYGLIDYEKLRQAHDYHHQFPASHRDPDFHNGRDTHLVLWYLQFMRRYWTLRQWVGIIILYNGLHWLIGVPEADLLMFWAIPSLLSSVQLFYFGTYLVHRQMPDTYSTPLCANSTYWPYLVSLITCYHFGYHREHHACPNVPWWQLPQISWQFMESEHQLTMPQLAEKYSCVKSDKALATISSPLVQRDRTRLKT</sequence>
<protein>
    <submittedName>
        <fullName evidence="5">Beta-carotene ketolase</fullName>
    </submittedName>
</protein>
<feature type="transmembrane region" description="Helical" evidence="3">
    <location>
        <begin position="39"/>
        <end position="59"/>
    </location>
</feature>
<feature type="transmembrane region" description="Helical" evidence="3">
    <location>
        <begin position="12"/>
        <end position="33"/>
    </location>
</feature>
<accession>A0A2W4U7I1</accession>